<dbReference type="Proteomes" id="UP000547973">
    <property type="component" value="Unassembled WGS sequence"/>
</dbReference>
<protein>
    <submittedName>
        <fullName evidence="7">Branched-chain amino acid transport system substrate-binding protein</fullName>
    </submittedName>
</protein>
<sequence>MARWNTIARGVALGAVASLALAACSSGGGTSTTSASSAMSSAPSAQGALKVGTLLPLTGSLAFLGPPEVAGVKLAINEINAAGGVFGSPVQEIDTDSSDTTQPQITSQSVSKMIGDNVGAIIGAASSSVTLNVVDDVAAAKTVMISPANTSTALSGYSPFYFRVAPPDTVQGNALANVILKDGYKNIGILVFNDDYGTSLRDVVEKTIEAAGGSITYGKKGQEFDPAASNFSSDVQAILATNPEAIALISFDQAKQIIPELVSAGFDTSKLYLVDGNTSDFSKDFQAGTLTGAKGTIPGANASADFKKLLDGANGSTLSSYAYGPESYDATMLVALAALKGGAGDGVTIQANMAAVSGANGGTECTGWVACSDLIKKGEDITYKSVSGSGPFNAQNDPSSAYIGVYQYGADNVPAWTEAVFGKVPTA</sequence>
<keyword evidence="3 5" id="KW-0732">Signal</keyword>
<dbReference type="RefSeq" id="WP_179397924.1">
    <property type="nucleotide sequence ID" value="NZ_JACBZO010000001.1"/>
</dbReference>
<dbReference type="AlphaFoldDB" id="A0A7Y9ZA22"/>
<comment type="similarity">
    <text evidence="1">Belongs to the leucine-binding protein family.</text>
</comment>
<organism evidence="7 8">
    <name type="scientific">Demequina lutea</name>
    <dbReference type="NCBI Taxonomy" id="431489"/>
    <lineage>
        <taxon>Bacteria</taxon>
        <taxon>Bacillati</taxon>
        <taxon>Actinomycetota</taxon>
        <taxon>Actinomycetes</taxon>
        <taxon>Micrococcales</taxon>
        <taxon>Demequinaceae</taxon>
        <taxon>Demequina</taxon>
    </lineage>
</organism>
<dbReference type="InterPro" id="IPR051010">
    <property type="entry name" value="BCAA_transport"/>
</dbReference>
<name>A0A7Y9ZA22_9MICO</name>
<evidence type="ECO:0000256" key="5">
    <source>
        <dbReference type="SAM" id="SignalP"/>
    </source>
</evidence>
<feature type="signal peptide" evidence="5">
    <location>
        <begin position="1"/>
        <end position="22"/>
    </location>
</feature>
<feature type="chain" id="PRO_5031369522" evidence="5">
    <location>
        <begin position="23"/>
        <end position="427"/>
    </location>
</feature>
<dbReference type="GO" id="GO:0006865">
    <property type="term" value="P:amino acid transport"/>
    <property type="evidence" value="ECO:0007669"/>
    <property type="project" value="UniProtKB-KW"/>
</dbReference>
<evidence type="ECO:0000313" key="7">
    <source>
        <dbReference type="EMBL" id="NYI41547.1"/>
    </source>
</evidence>
<keyword evidence="2" id="KW-0813">Transport</keyword>
<dbReference type="PRINTS" id="PR00337">
    <property type="entry name" value="LEUILEVALBP"/>
</dbReference>
<dbReference type="Pfam" id="PF13458">
    <property type="entry name" value="Peripla_BP_6"/>
    <property type="match status" value="1"/>
</dbReference>
<reference evidence="7 8" key="1">
    <citation type="submission" date="2020-07" db="EMBL/GenBank/DDBJ databases">
        <title>Sequencing the genomes of 1000 actinobacteria strains.</title>
        <authorList>
            <person name="Klenk H.-P."/>
        </authorList>
    </citation>
    <scope>NUCLEOTIDE SEQUENCE [LARGE SCALE GENOMIC DNA]</scope>
    <source>
        <strain evidence="7 8">DSM 19970</strain>
    </source>
</reference>
<dbReference type="InterPro" id="IPR028081">
    <property type="entry name" value="Leu-bd"/>
</dbReference>
<accession>A0A7Y9ZA22</accession>
<dbReference type="PANTHER" id="PTHR30483">
    <property type="entry name" value="LEUCINE-SPECIFIC-BINDING PROTEIN"/>
    <property type="match status" value="1"/>
</dbReference>
<dbReference type="PROSITE" id="PS51257">
    <property type="entry name" value="PROKAR_LIPOPROTEIN"/>
    <property type="match status" value="1"/>
</dbReference>
<dbReference type="InterPro" id="IPR000709">
    <property type="entry name" value="Leu_Ile_Val-bd"/>
</dbReference>
<gene>
    <name evidence="7" type="ORF">BKA03_001666</name>
</gene>
<keyword evidence="8" id="KW-1185">Reference proteome</keyword>
<dbReference type="CDD" id="cd06346">
    <property type="entry name" value="PBP1_ABC_ligand_binding-like"/>
    <property type="match status" value="1"/>
</dbReference>
<evidence type="ECO:0000256" key="4">
    <source>
        <dbReference type="ARBA" id="ARBA00022970"/>
    </source>
</evidence>
<proteinExistence type="inferred from homology"/>
<dbReference type="PANTHER" id="PTHR30483:SF6">
    <property type="entry name" value="PERIPLASMIC BINDING PROTEIN OF ABC TRANSPORTER FOR NATURAL AMINO ACIDS"/>
    <property type="match status" value="1"/>
</dbReference>
<dbReference type="Gene3D" id="3.40.50.2300">
    <property type="match status" value="2"/>
</dbReference>
<evidence type="ECO:0000256" key="1">
    <source>
        <dbReference type="ARBA" id="ARBA00010062"/>
    </source>
</evidence>
<dbReference type="SUPFAM" id="SSF53822">
    <property type="entry name" value="Periplasmic binding protein-like I"/>
    <property type="match status" value="1"/>
</dbReference>
<keyword evidence="4" id="KW-0029">Amino-acid transport</keyword>
<evidence type="ECO:0000256" key="2">
    <source>
        <dbReference type="ARBA" id="ARBA00022448"/>
    </source>
</evidence>
<feature type="domain" description="Leucine-binding protein" evidence="6">
    <location>
        <begin position="49"/>
        <end position="357"/>
    </location>
</feature>
<comment type="caution">
    <text evidence="7">The sequence shown here is derived from an EMBL/GenBank/DDBJ whole genome shotgun (WGS) entry which is preliminary data.</text>
</comment>
<evidence type="ECO:0000256" key="3">
    <source>
        <dbReference type="ARBA" id="ARBA00022729"/>
    </source>
</evidence>
<dbReference type="EMBL" id="JACBZO010000001">
    <property type="protein sequence ID" value="NYI41547.1"/>
    <property type="molecule type" value="Genomic_DNA"/>
</dbReference>
<dbReference type="InterPro" id="IPR028082">
    <property type="entry name" value="Peripla_BP_I"/>
</dbReference>
<evidence type="ECO:0000313" key="8">
    <source>
        <dbReference type="Proteomes" id="UP000547973"/>
    </source>
</evidence>
<evidence type="ECO:0000259" key="6">
    <source>
        <dbReference type="Pfam" id="PF13458"/>
    </source>
</evidence>